<reference evidence="2 3" key="1">
    <citation type="journal article" date="2014" name="PLoS ONE">
        <title>Genome Sequence of Candidatus Nitrososphaera evergladensis from Group I.1b Enriched from Everglades Soil Reveals Novel Genomic Features of the Ammonia-Oxidizing Archaea.</title>
        <authorList>
            <person name="Zhalnina K.V."/>
            <person name="Dias R."/>
            <person name="Leonard M.T."/>
            <person name="Dorr de Quadros P."/>
            <person name="Camargo F.A."/>
            <person name="Drew J.C."/>
            <person name="Farmerie W.G."/>
            <person name="Daroub S.H."/>
            <person name="Triplett E.W."/>
        </authorList>
    </citation>
    <scope>NUCLEOTIDE SEQUENCE [LARGE SCALE GENOMIC DNA]</scope>
    <source>
        <strain evidence="2 3">SR1</strain>
    </source>
</reference>
<name>A0A075MM34_9ARCH</name>
<dbReference type="STRING" id="1459636.NTE_00226"/>
<dbReference type="HOGENOM" id="CLU_175270_2_0_2"/>
<accession>A0A075MM34</accession>
<evidence type="ECO:0000256" key="1">
    <source>
        <dbReference type="SAM" id="MobiDB-lite"/>
    </source>
</evidence>
<evidence type="ECO:0000313" key="3">
    <source>
        <dbReference type="Proteomes" id="UP000028194"/>
    </source>
</evidence>
<sequence>MASAPLSVRLPEETREKMKEIDIDWAEYIRTAIEAKIRELQRKKAADSMDKIRERTKYGEFDSTKSIREDRDAAA</sequence>
<dbReference type="eggNOG" id="arCOG02217">
    <property type="taxonomic scope" value="Archaea"/>
</dbReference>
<dbReference type="GeneID" id="41596146"/>
<dbReference type="OrthoDB" id="45710at2157"/>
<proteinExistence type="predicted"/>
<evidence type="ECO:0000313" key="2">
    <source>
        <dbReference type="EMBL" id="AIF82308.1"/>
    </source>
</evidence>
<dbReference type="EMBL" id="CP007174">
    <property type="protein sequence ID" value="AIF82308.1"/>
    <property type="molecule type" value="Genomic_DNA"/>
</dbReference>
<organism evidence="2 3">
    <name type="scientific">Candidatus Nitrososphaera evergladensis SR1</name>
    <dbReference type="NCBI Taxonomy" id="1459636"/>
    <lineage>
        <taxon>Archaea</taxon>
        <taxon>Nitrososphaerota</taxon>
        <taxon>Nitrososphaeria</taxon>
        <taxon>Nitrososphaerales</taxon>
        <taxon>Nitrososphaeraceae</taxon>
        <taxon>Nitrososphaera</taxon>
    </lineage>
</organism>
<feature type="region of interest" description="Disordered" evidence="1">
    <location>
        <begin position="44"/>
        <end position="75"/>
    </location>
</feature>
<protein>
    <submittedName>
        <fullName evidence="2">Uncharacterized protein</fullName>
    </submittedName>
</protein>
<dbReference type="RefSeq" id="WP_148699320.1">
    <property type="nucleotide sequence ID" value="NZ_CP007174.1"/>
</dbReference>
<dbReference type="PANTHER" id="PTHR42244">
    <property type="entry name" value="ANTITOXIN VAPB3-RELATED"/>
    <property type="match status" value="1"/>
</dbReference>
<keyword evidence="3" id="KW-1185">Reference proteome</keyword>
<dbReference type="InterPro" id="IPR039709">
    <property type="entry name" value="VapB3-like"/>
</dbReference>
<dbReference type="KEGG" id="nev:NTE_00226"/>
<dbReference type="AlphaFoldDB" id="A0A075MM34"/>
<dbReference type="PANTHER" id="PTHR42244:SF2">
    <property type="entry name" value="ANTITOXIN VAPB3-RELATED"/>
    <property type="match status" value="1"/>
</dbReference>
<gene>
    <name evidence="2" type="ORF">NTE_00226</name>
</gene>
<dbReference type="Proteomes" id="UP000028194">
    <property type="component" value="Chromosome"/>
</dbReference>